<proteinExistence type="predicted"/>
<evidence type="ECO:0000256" key="2">
    <source>
        <dbReference type="SAM" id="SignalP"/>
    </source>
</evidence>
<accession>A0A940PVR3</accession>
<keyword evidence="3" id="KW-0346">Stress response</keyword>
<evidence type="ECO:0000256" key="1">
    <source>
        <dbReference type="SAM" id="MobiDB-lite"/>
    </source>
</evidence>
<evidence type="ECO:0000313" key="3">
    <source>
        <dbReference type="EMBL" id="MBP1327125.1"/>
    </source>
</evidence>
<evidence type="ECO:0000313" key="4">
    <source>
        <dbReference type="Proteomes" id="UP000675163"/>
    </source>
</evidence>
<protein>
    <submittedName>
        <fullName evidence="3">Heat shock protein HslJ</fullName>
    </submittedName>
</protein>
<name>A0A940PVR3_9MICO</name>
<gene>
    <name evidence="3" type="ORF">JOF28_002357</name>
</gene>
<feature type="chain" id="PRO_5037603466" evidence="2">
    <location>
        <begin position="27"/>
        <end position="176"/>
    </location>
</feature>
<feature type="region of interest" description="Disordered" evidence="1">
    <location>
        <begin position="35"/>
        <end position="68"/>
    </location>
</feature>
<dbReference type="Proteomes" id="UP000675163">
    <property type="component" value="Unassembled WGS sequence"/>
</dbReference>
<comment type="caution">
    <text evidence="3">The sequence shown here is derived from an EMBL/GenBank/DDBJ whole genome shotgun (WGS) entry which is preliminary data.</text>
</comment>
<organism evidence="3 4">
    <name type="scientific">Leucobacter exalbidus</name>
    <dbReference type="NCBI Taxonomy" id="662960"/>
    <lineage>
        <taxon>Bacteria</taxon>
        <taxon>Bacillati</taxon>
        <taxon>Actinomycetota</taxon>
        <taxon>Actinomycetes</taxon>
        <taxon>Micrococcales</taxon>
        <taxon>Microbacteriaceae</taxon>
        <taxon>Leucobacter</taxon>
    </lineage>
</organism>
<dbReference type="Gene3D" id="2.40.128.270">
    <property type="match status" value="1"/>
</dbReference>
<dbReference type="AlphaFoldDB" id="A0A940PVR3"/>
<sequence>MSTLKFALGIACSGVLAFGLVLTAHALTAPVFGPPSASSTGTEETPAEDAHDENTLADGSGPENEGSAQPIDMAILGRWQAPKPANQEAFVVFSDDDTWKASDGCNGASSTWEVDTKGTFMGGEPGPMTLIACNNVNIPTAIWGAIHAEVTSDHELILTDTAGEEFVLVRSAQQPE</sequence>
<dbReference type="EMBL" id="JAFIDA010000001">
    <property type="protein sequence ID" value="MBP1327125.1"/>
    <property type="molecule type" value="Genomic_DNA"/>
</dbReference>
<dbReference type="InterPro" id="IPR038670">
    <property type="entry name" value="HslJ-like_sf"/>
</dbReference>
<keyword evidence="2" id="KW-0732">Signal</keyword>
<dbReference type="RefSeq" id="WP_209705927.1">
    <property type="nucleotide sequence ID" value="NZ_JAFIDA010000001.1"/>
</dbReference>
<reference evidence="3" key="1">
    <citation type="submission" date="2021-02" db="EMBL/GenBank/DDBJ databases">
        <title>Sequencing the genomes of 1000 actinobacteria strains.</title>
        <authorList>
            <person name="Klenk H.-P."/>
        </authorList>
    </citation>
    <scope>NUCLEOTIDE SEQUENCE</scope>
    <source>
        <strain evidence="3">DSM 22850</strain>
    </source>
</reference>
<keyword evidence="4" id="KW-1185">Reference proteome</keyword>
<feature type="signal peptide" evidence="2">
    <location>
        <begin position="1"/>
        <end position="26"/>
    </location>
</feature>